<dbReference type="GO" id="GO:0009435">
    <property type="term" value="P:NAD+ biosynthetic process"/>
    <property type="evidence" value="ECO:0007669"/>
    <property type="project" value="InterPro"/>
</dbReference>
<dbReference type="NCBIfam" id="NF005529">
    <property type="entry name" value="PRK07188.1"/>
    <property type="match status" value="1"/>
</dbReference>
<dbReference type="PANTHER" id="PTHR43202:SF1">
    <property type="entry name" value="NICOTINATE PHOSPHORIBOSYLTRANSFERASE"/>
    <property type="match status" value="1"/>
</dbReference>
<dbReference type="InterPro" id="IPR053190">
    <property type="entry name" value="NAPRTase-like"/>
</dbReference>
<organism evidence="4 5">
    <name type="scientific">Mycoplasma parvum str. Indiana</name>
    <dbReference type="NCBI Taxonomy" id="1403316"/>
    <lineage>
        <taxon>Bacteria</taxon>
        <taxon>Bacillati</taxon>
        <taxon>Mycoplasmatota</taxon>
        <taxon>Mollicutes</taxon>
        <taxon>Mycoplasmataceae</taxon>
        <taxon>Mycoplasma</taxon>
    </lineage>
</organism>
<dbReference type="Pfam" id="PF02749">
    <property type="entry name" value="QRPTase_N"/>
    <property type="match status" value="1"/>
</dbReference>
<dbReference type="GO" id="GO:0004514">
    <property type="term" value="F:nicotinate-nucleotide diphosphorylase (carboxylating) activity"/>
    <property type="evidence" value="ECO:0007669"/>
    <property type="project" value="UniProtKB-EC"/>
</dbReference>
<dbReference type="InterPro" id="IPR036068">
    <property type="entry name" value="Nicotinate_pribotase-like_C"/>
</dbReference>
<keyword evidence="2" id="KW-0175">Coiled coil</keyword>
<dbReference type="InterPro" id="IPR022412">
    <property type="entry name" value="Quinolinate_PRibosylTrfase_N"/>
</dbReference>
<gene>
    <name evidence="4" type="ORF">PRV_02455</name>
</gene>
<evidence type="ECO:0000313" key="5">
    <source>
        <dbReference type="Proteomes" id="UP000017119"/>
    </source>
</evidence>
<sequence length="344" mass="39361">MGNLKKIISSYFFDAQKLSSIYSDEIVVMQFFQRKNSVILSGIKEVLKLLEKEIENKRIKVRYLEEGALINNLEVVLELEGKYQYISIYEGIIDGILSRSTSLSNNAKECISAAQGIEIICMADRSDHYRNIEGDCWAYYVGGIRSFSAPNLKSFPFYKELSSNEKEKINVYHSLPHGAIQIFEGDILKTMKKYHEIFPKLPLIALVDFNNNVIEDSLTVLKEFGKKLKGVRVDTHPTIKDSSLIDFPEERKYMGVNPTLIKKLRESLDSFGGKHVKIYISSGLTPEKIKEFIDEKVRVDGFGVGQFLTHINIFFTGDLVKLGDKKISKFGRSYRENKRLIEIN</sequence>
<evidence type="ECO:0000256" key="1">
    <source>
        <dbReference type="ARBA" id="ARBA00047445"/>
    </source>
</evidence>
<dbReference type="EMBL" id="CP006771">
    <property type="protein sequence ID" value="AGX89227.1"/>
    <property type="molecule type" value="Genomic_DNA"/>
</dbReference>
<dbReference type="STRING" id="1403316.PRV_02455"/>
<dbReference type="InterPro" id="IPR037128">
    <property type="entry name" value="Quinolinate_PRibosylTase_N_sf"/>
</dbReference>
<evidence type="ECO:0000313" key="4">
    <source>
        <dbReference type="EMBL" id="AGX89227.1"/>
    </source>
</evidence>
<evidence type="ECO:0000259" key="3">
    <source>
        <dbReference type="Pfam" id="PF02749"/>
    </source>
</evidence>
<dbReference type="PANTHER" id="PTHR43202">
    <property type="entry name" value="NICOTINATE-NUCLEOTIDE PYROPHOSPHORYLASE"/>
    <property type="match status" value="1"/>
</dbReference>
<reference evidence="4 5" key="1">
    <citation type="journal article" date="2013" name="Genome Announc.">
        <title>Genome Sequence of Mycoplasma parvum (Formerly Eperythrozoon parvum), a Diminutive Hemoplasma of the Pig.</title>
        <authorList>
            <person name="do Nascimento N.C."/>
            <person name="Dos Santos A.P."/>
            <person name="Chu Y."/>
            <person name="Guimaraes A.M."/>
            <person name="Pagliaro A."/>
            <person name="Messick J.B."/>
        </authorList>
    </citation>
    <scope>NUCLEOTIDE SEQUENCE [LARGE SCALE GENOMIC DNA]</scope>
    <source>
        <strain evidence="4 5">Indiana</strain>
    </source>
</reference>
<dbReference type="HOGENOM" id="CLU_043773_1_0_14"/>
<name>U5NCS0_9MOLU</name>
<dbReference type="Gene3D" id="3.20.20.70">
    <property type="entry name" value="Aldolase class I"/>
    <property type="match status" value="1"/>
</dbReference>
<keyword evidence="4" id="KW-0808">Transferase</keyword>
<accession>U5NCS0</accession>
<dbReference type="KEGG" id="mpv:PRV_02455"/>
<comment type="catalytic activity">
    <reaction evidence="1">
        <text>nicotinate beta-D-ribonucleotide + CO2 + diphosphate = quinolinate + 5-phospho-alpha-D-ribose 1-diphosphate + 2 H(+)</text>
        <dbReference type="Rhea" id="RHEA:12733"/>
        <dbReference type="ChEBI" id="CHEBI:15378"/>
        <dbReference type="ChEBI" id="CHEBI:16526"/>
        <dbReference type="ChEBI" id="CHEBI:29959"/>
        <dbReference type="ChEBI" id="CHEBI:33019"/>
        <dbReference type="ChEBI" id="CHEBI:57502"/>
        <dbReference type="ChEBI" id="CHEBI:58017"/>
        <dbReference type="EC" id="2.4.2.19"/>
    </reaction>
</comment>
<dbReference type="SUPFAM" id="SSF54675">
    <property type="entry name" value="Nicotinate/Quinolinate PRTase N-terminal domain-like"/>
    <property type="match status" value="1"/>
</dbReference>
<dbReference type="AlphaFoldDB" id="U5NCS0"/>
<keyword evidence="4" id="KW-0328">Glycosyltransferase</keyword>
<evidence type="ECO:0000256" key="2">
    <source>
        <dbReference type="SAM" id="Coils"/>
    </source>
</evidence>
<dbReference type="SUPFAM" id="SSF51690">
    <property type="entry name" value="Nicotinate/Quinolinate PRTase C-terminal domain-like"/>
    <property type="match status" value="1"/>
</dbReference>
<dbReference type="Gene3D" id="3.90.1170.20">
    <property type="entry name" value="Quinolinate phosphoribosyl transferase, N-terminal domain"/>
    <property type="match status" value="1"/>
</dbReference>
<dbReference type="Proteomes" id="UP000017119">
    <property type="component" value="Chromosome"/>
</dbReference>
<feature type="coiled-coil region" evidence="2">
    <location>
        <begin position="40"/>
        <end position="67"/>
    </location>
</feature>
<dbReference type="RefSeq" id="WP_022770294.1">
    <property type="nucleotide sequence ID" value="NC_022575.1"/>
</dbReference>
<dbReference type="PATRIC" id="fig|1403316.3.peg.458"/>
<proteinExistence type="predicted"/>
<keyword evidence="5" id="KW-1185">Reference proteome</keyword>
<feature type="domain" description="Quinolinate phosphoribosyl transferase N-terminal" evidence="3">
    <location>
        <begin position="22"/>
        <end position="100"/>
    </location>
</feature>
<protein>
    <submittedName>
        <fullName evidence="4">Nicotinate phosphoribosyltransferase</fullName>
    </submittedName>
</protein>
<dbReference type="InterPro" id="IPR013785">
    <property type="entry name" value="Aldolase_TIM"/>
</dbReference>